<evidence type="ECO:0000256" key="1">
    <source>
        <dbReference type="ARBA" id="ARBA00004173"/>
    </source>
</evidence>
<feature type="domain" description="Ribosomal protein mS38 C-terminal" evidence="6">
    <location>
        <begin position="230"/>
        <end position="263"/>
    </location>
</feature>
<evidence type="ECO:0000256" key="2">
    <source>
        <dbReference type="ARBA" id="ARBA00023128"/>
    </source>
</evidence>
<keyword evidence="8" id="KW-1185">Reference proteome</keyword>
<feature type="compositionally biased region" description="Low complexity" evidence="5">
    <location>
        <begin position="93"/>
        <end position="104"/>
    </location>
</feature>
<evidence type="ECO:0000313" key="7">
    <source>
        <dbReference type="EMBL" id="WFD28017.1"/>
    </source>
</evidence>
<dbReference type="InterPro" id="IPR013177">
    <property type="entry name" value="Ribosomal_mS38_C"/>
</dbReference>
<protein>
    <recommendedName>
        <fullName evidence="4">Small ribosomal subunit protein mS38</fullName>
    </recommendedName>
</protein>
<proteinExistence type="inferred from homology"/>
<keyword evidence="2" id="KW-0496">Mitochondrion</keyword>
<reference evidence="7" key="1">
    <citation type="submission" date="2023-03" db="EMBL/GenBank/DDBJ databases">
        <title>Mating type loci evolution in Malassezia.</title>
        <authorList>
            <person name="Coelho M.A."/>
        </authorList>
    </citation>
    <scope>NUCLEOTIDE SEQUENCE</scope>
    <source>
        <strain evidence="7">CBS 9557</strain>
    </source>
</reference>
<evidence type="ECO:0000256" key="3">
    <source>
        <dbReference type="ARBA" id="ARBA00035647"/>
    </source>
</evidence>
<dbReference type="GO" id="GO:0005739">
    <property type="term" value="C:mitochondrion"/>
    <property type="evidence" value="ECO:0007669"/>
    <property type="project" value="UniProtKB-SubCell"/>
</dbReference>
<dbReference type="SMART" id="SM01155">
    <property type="entry name" value="DUF1713"/>
    <property type="match status" value="1"/>
</dbReference>
<dbReference type="Pfam" id="PF08213">
    <property type="entry name" value="COX24_C"/>
    <property type="match status" value="1"/>
</dbReference>
<evidence type="ECO:0000256" key="4">
    <source>
        <dbReference type="ARBA" id="ARBA00035682"/>
    </source>
</evidence>
<feature type="compositionally biased region" description="Basic residues" evidence="5">
    <location>
        <begin position="83"/>
        <end position="92"/>
    </location>
</feature>
<comment type="subcellular location">
    <subcellularLocation>
        <location evidence="1">Mitochondrion</location>
    </subcellularLocation>
</comment>
<name>A0AAF0EKG0_9BASI</name>
<feature type="compositionally biased region" description="Basic residues" evidence="5">
    <location>
        <begin position="235"/>
        <end position="255"/>
    </location>
</feature>
<dbReference type="Proteomes" id="UP001213623">
    <property type="component" value="Chromosome 5"/>
</dbReference>
<dbReference type="AlphaFoldDB" id="A0AAF0EKG0"/>
<evidence type="ECO:0000313" key="8">
    <source>
        <dbReference type="Proteomes" id="UP001213623"/>
    </source>
</evidence>
<feature type="region of interest" description="Disordered" evidence="5">
    <location>
        <begin position="234"/>
        <end position="263"/>
    </location>
</feature>
<evidence type="ECO:0000256" key="5">
    <source>
        <dbReference type="SAM" id="MobiDB-lite"/>
    </source>
</evidence>
<accession>A0AAF0EKG0</accession>
<comment type="similarity">
    <text evidence="3">Belongs to the mitochondrion-specific ribosomal protein mS38 family.</text>
</comment>
<gene>
    <name evidence="7" type="ORF">MNAN1_003025</name>
</gene>
<dbReference type="PANTHER" id="PTHR32035">
    <property type="entry name" value="AURORA KINASE A-INTERACTING PROTEIN"/>
    <property type="match status" value="1"/>
</dbReference>
<organism evidence="7 8">
    <name type="scientific">Malassezia nana</name>
    <dbReference type="NCBI Taxonomy" id="180528"/>
    <lineage>
        <taxon>Eukaryota</taxon>
        <taxon>Fungi</taxon>
        <taxon>Dikarya</taxon>
        <taxon>Basidiomycota</taxon>
        <taxon>Ustilaginomycotina</taxon>
        <taxon>Malasseziomycetes</taxon>
        <taxon>Malasseziales</taxon>
        <taxon>Malasseziaceae</taxon>
        <taxon>Malassezia</taxon>
    </lineage>
</organism>
<feature type="region of interest" description="Disordered" evidence="5">
    <location>
        <begin position="83"/>
        <end position="104"/>
    </location>
</feature>
<sequence>MPPPTTERNLALQRLYAQHRPLLEHEQLPARPKSIVHGDTVVIDPEDFVVPAPNIWRRRAHPVDAATFAHLLDDLSQLRVSPRRTRSARRRTAPGFAPSSPAVQAASARIARLEREAETRAQVVANAREHGEDVERAERLGAEAELVVLGEPLGAHKAWAPGVATLLGTSQPFVPPSAQRSVPPLPVRSVDDVDASEQDAHLWLMHGLVQTRVRAEHAWQALVPRLGSVSLDSVRRKRRKKMNKHKYKKLRKRQRAERQRLKK</sequence>
<dbReference type="EMBL" id="CP119896">
    <property type="protein sequence ID" value="WFD28017.1"/>
    <property type="molecule type" value="Genomic_DNA"/>
</dbReference>
<evidence type="ECO:0000259" key="6">
    <source>
        <dbReference type="SMART" id="SM01155"/>
    </source>
</evidence>
<dbReference type="PANTHER" id="PTHR32035:SF3">
    <property type="entry name" value="SMALL RIBOSOMAL SUBUNIT PROTEIN MS38"/>
    <property type="match status" value="1"/>
</dbReference>